<evidence type="ECO:0000313" key="4">
    <source>
        <dbReference type="Proteomes" id="UP000031668"/>
    </source>
</evidence>
<evidence type="ECO:0000256" key="2">
    <source>
        <dbReference type="SAM" id="SignalP"/>
    </source>
</evidence>
<accession>A0A0C2IJ19</accession>
<keyword evidence="1" id="KW-0472">Membrane</keyword>
<feature type="signal peptide" evidence="2">
    <location>
        <begin position="1"/>
        <end position="18"/>
    </location>
</feature>
<keyword evidence="2" id="KW-0732">Signal</keyword>
<keyword evidence="1" id="KW-0812">Transmembrane</keyword>
<protein>
    <recommendedName>
        <fullName evidence="5">Translocon-associated protein subunit beta</fullName>
    </recommendedName>
</protein>
<reference evidence="3 4" key="1">
    <citation type="journal article" date="2014" name="Genome Biol. Evol.">
        <title>The genome of the myxosporean Thelohanellus kitauei shows adaptations to nutrient acquisition within its fish host.</title>
        <authorList>
            <person name="Yang Y."/>
            <person name="Xiong J."/>
            <person name="Zhou Z."/>
            <person name="Huo F."/>
            <person name="Miao W."/>
            <person name="Ran C."/>
            <person name="Liu Y."/>
            <person name="Zhang J."/>
            <person name="Feng J."/>
            <person name="Wang M."/>
            <person name="Wang M."/>
            <person name="Wang L."/>
            <person name="Yao B."/>
        </authorList>
    </citation>
    <scope>NUCLEOTIDE SEQUENCE [LARGE SCALE GENOMIC DNA]</scope>
    <source>
        <strain evidence="3">Wuqing</strain>
    </source>
</reference>
<keyword evidence="4" id="KW-1185">Reference proteome</keyword>
<proteinExistence type="predicted"/>
<organism evidence="3 4">
    <name type="scientific">Thelohanellus kitauei</name>
    <name type="common">Myxosporean</name>
    <dbReference type="NCBI Taxonomy" id="669202"/>
    <lineage>
        <taxon>Eukaryota</taxon>
        <taxon>Metazoa</taxon>
        <taxon>Cnidaria</taxon>
        <taxon>Myxozoa</taxon>
        <taxon>Myxosporea</taxon>
        <taxon>Bivalvulida</taxon>
        <taxon>Platysporina</taxon>
        <taxon>Myxobolidae</taxon>
        <taxon>Thelohanellus</taxon>
    </lineage>
</organism>
<evidence type="ECO:0008006" key="5">
    <source>
        <dbReference type="Google" id="ProtNLM"/>
    </source>
</evidence>
<dbReference type="Proteomes" id="UP000031668">
    <property type="component" value="Unassembled WGS sequence"/>
</dbReference>
<evidence type="ECO:0000256" key="1">
    <source>
        <dbReference type="SAM" id="Phobius"/>
    </source>
</evidence>
<evidence type="ECO:0000313" key="3">
    <source>
        <dbReference type="EMBL" id="KII65349.1"/>
    </source>
</evidence>
<name>A0A0C2IJ19_THEKT</name>
<sequence>MFLLVVLVVSFYHSVCTSCKNPQVQWNIKSYEQDLVFAPSTTLVEFNFIIKCDGKPTRMSGIEVHFGDNALIPSELVGTDRYVVSLLASTDSYYSAKNQQIRLMQQGNQLAVYTHTPAKKWAGLPKWPFIDFVFGLIPFIVWFAIARKQFNIYDK</sequence>
<feature type="chain" id="PRO_5002150605" description="Translocon-associated protein subunit beta" evidence="2">
    <location>
        <begin position="19"/>
        <end position="155"/>
    </location>
</feature>
<keyword evidence="1" id="KW-1133">Transmembrane helix</keyword>
<dbReference type="EMBL" id="JWZT01003910">
    <property type="protein sequence ID" value="KII65349.1"/>
    <property type="molecule type" value="Genomic_DNA"/>
</dbReference>
<gene>
    <name evidence="3" type="ORF">RF11_02769</name>
</gene>
<comment type="caution">
    <text evidence="3">The sequence shown here is derived from an EMBL/GenBank/DDBJ whole genome shotgun (WGS) entry which is preliminary data.</text>
</comment>
<feature type="transmembrane region" description="Helical" evidence="1">
    <location>
        <begin position="127"/>
        <end position="145"/>
    </location>
</feature>
<dbReference type="AlphaFoldDB" id="A0A0C2IJ19"/>